<evidence type="ECO:0000256" key="3">
    <source>
        <dbReference type="ARBA" id="ARBA00038415"/>
    </source>
</evidence>
<dbReference type="PROSITE" id="PS00678">
    <property type="entry name" value="WD_REPEATS_1"/>
    <property type="match status" value="12"/>
</dbReference>
<evidence type="ECO:0000313" key="10">
    <source>
        <dbReference type="Proteomes" id="UP001161017"/>
    </source>
</evidence>
<organism evidence="9 10">
    <name type="scientific">Ramalina farinacea</name>
    <dbReference type="NCBI Taxonomy" id="258253"/>
    <lineage>
        <taxon>Eukaryota</taxon>
        <taxon>Fungi</taxon>
        <taxon>Dikarya</taxon>
        <taxon>Ascomycota</taxon>
        <taxon>Pezizomycotina</taxon>
        <taxon>Lecanoromycetes</taxon>
        <taxon>OSLEUM clade</taxon>
        <taxon>Lecanoromycetidae</taxon>
        <taxon>Lecanorales</taxon>
        <taxon>Lecanorineae</taxon>
        <taxon>Ramalinaceae</taxon>
        <taxon>Ramalina</taxon>
    </lineage>
</organism>
<dbReference type="InterPro" id="IPR020472">
    <property type="entry name" value="WD40_PAC1"/>
</dbReference>
<dbReference type="SMART" id="SM00564">
    <property type="entry name" value="PQQ"/>
    <property type="match status" value="12"/>
</dbReference>
<evidence type="ECO:0000256" key="6">
    <source>
        <dbReference type="PROSITE-ProRule" id="PRU00221"/>
    </source>
</evidence>
<feature type="repeat" description="WD" evidence="6">
    <location>
        <begin position="826"/>
        <end position="867"/>
    </location>
</feature>
<feature type="repeat" description="WD" evidence="6">
    <location>
        <begin position="1036"/>
        <end position="1077"/>
    </location>
</feature>
<dbReference type="InterPro" id="IPR011047">
    <property type="entry name" value="Quinoprotein_ADH-like_sf"/>
</dbReference>
<keyword evidence="10" id="KW-1185">Reference proteome</keyword>
<dbReference type="Proteomes" id="UP001161017">
    <property type="component" value="Unassembled WGS sequence"/>
</dbReference>
<keyword evidence="2" id="KW-0677">Repeat</keyword>
<feature type="repeat" description="WD" evidence="6">
    <location>
        <begin position="742"/>
        <end position="783"/>
    </location>
</feature>
<dbReference type="Gene3D" id="3.40.50.300">
    <property type="entry name" value="P-loop containing nucleotide triphosphate hydrolases"/>
    <property type="match status" value="1"/>
</dbReference>
<dbReference type="SUPFAM" id="SSF52540">
    <property type="entry name" value="P-loop containing nucleoside triphosphate hydrolases"/>
    <property type="match status" value="1"/>
</dbReference>
<dbReference type="InterPro" id="IPR027417">
    <property type="entry name" value="P-loop_NTPase"/>
</dbReference>
<name>A0AA43QVN5_9LECA</name>
<dbReference type="InterPro" id="IPR018391">
    <property type="entry name" value="PQQ_b-propeller_rpt"/>
</dbReference>
<dbReference type="SUPFAM" id="SSF50998">
    <property type="entry name" value="Quinoprotein alcohol dehydrogenase-like"/>
    <property type="match status" value="2"/>
</dbReference>
<sequence>MAGLDVAAGVIAVVDISAKVAGLCYRYSREVADAKSDIERLKNHVERLLNTFKELQKALDGQHGDKLRATQHLRVDIDSCCSNMYNLEEKLKMGKGRKAMHRVGLRALSWPLTRSDTDKAIERITASQEVVKLALQIDTATTVQKIDLDLDLAKLPSADGAAFDSYHNQHDTHCHPDTRVALLNNILRWSKDPRGKCIYWLSGMAGTGKSTIARTLAHKFAATGDLAASFFFKRGEGDRGSAKRFFPTIANQMIRRRPKLVPAVRATIDQTPDISEKQMKDQFEGLVLRPLTSIKSRTGSTDLLVVVIDALDECENDNDVRILLGLLSQAQRIENIRFRILVTSRPELPIQFGFNEIGQEAHQDVHLHEIAKDTIDHDISAYLMDELKKIQIARSLEADWPGAAIFRDLVQRASPLFIFAATTCRFLGDPDWDPQEQLEIILRYSQNEASKLDPTYLPVFDRLLFNCDDRKADVLIDEFIKIIGSIVIFQEPLPVAGISRLLKVTPGTVNRRLSRLHSVLDIPTDTVQPVRLLHLSFRDFLLDPMKQMNFKFWVDEYQAHTFVARQCLQLLSRPDVLKQDICGLGSPGALRSTISNQTLEQSLPAEVQYACRYWIEHAARSKGGDLWDSAYKFFKVSFLYWLEAMCVMGRLLDALAAVTLLQKEVTQDIQNTEFSSFLEDARRFMLAYRFAIEQTPLQIYHAGLIFAPRKSAVRVAYQQLRPPWMLQSPRVQEHWSALLATLEGHSRYVSSVAFSPDGKRVASGSGDKTVRLWDAESGETITTLEGHSRDVSSVAFSPDGKRVASGSGDKTVRLWDAESGEAIITLEGHSRDVSSVAFSPDGKRVASGSDDKTVRLWDAESGETITTLEGHSHFVTSVAFSPDGKRVASGSGDKTVRLWDAESGETITTLEGHSSSVTSVAFSPDGKRVASGSWDKTVRLWDAESGEAIITLEGHSRYVSSVAFSPDGKRVASGSGDKTVRLWDAESGEAIITLEGHSRYVSSVAFSPDGKRVASGSDDKTVRLWDAESGETITTLEGHSHFVTSVAFSPDGKRVASGSGDKTVRLWDAESGETITTLEGHSSSVTSVAFSPDGKRVASGSWDKTVRLWDAESGEAIITLEGHSRYVSSVAFSPDGKRVASGSGDKTVRLWDAESGETITTLEGHSRDVSSVAFSPDGKRVASGSWDKTVRLWDAESGETIITLEGHSSYVSSVAFSPDGKRVASGSEDKTVRLWDAESDEVVATLGGYTDSHQLTFSPNGSLLEPSNTHPQASQQISRTDLYVSDQWIFLGSQRLIWLPVEYRPSCKAVKEQRIILGHLSGLVSVFHFDISRI</sequence>
<comment type="similarity">
    <text evidence="3">Belongs to the WD repeat MDV1/CAF4 family.</text>
</comment>
<dbReference type="InterPro" id="IPR019775">
    <property type="entry name" value="WD40_repeat_CS"/>
</dbReference>
<dbReference type="PROSITE" id="PS50082">
    <property type="entry name" value="WD_REPEATS_2"/>
    <property type="match status" value="12"/>
</dbReference>
<dbReference type="FunFam" id="2.130.10.10:FF:000228">
    <property type="entry name" value="COMPASS-like H3K4 histone methylase component WDR5A"/>
    <property type="match status" value="2"/>
</dbReference>
<dbReference type="InterPro" id="IPR015943">
    <property type="entry name" value="WD40/YVTN_repeat-like_dom_sf"/>
</dbReference>
<evidence type="ECO:0000256" key="7">
    <source>
        <dbReference type="SAM" id="Coils"/>
    </source>
</evidence>
<keyword evidence="7" id="KW-0175">Coiled coil</keyword>
<dbReference type="SMART" id="SM00320">
    <property type="entry name" value="WD40"/>
    <property type="match status" value="12"/>
</dbReference>
<dbReference type="PANTHER" id="PTHR22847">
    <property type="entry name" value="WD40 REPEAT PROTEIN"/>
    <property type="match status" value="1"/>
</dbReference>
<dbReference type="PROSITE" id="PS50294">
    <property type="entry name" value="WD_REPEATS_REGION"/>
    <property type="match status" value="12"/>
</dbReference>
<protein>
    <recommendedName>
        <fullName evidence="4">Mitochondrial division protein 1</fullName>
    </recommendedName>
</protein>
<feature type="domain" description="Nephrocystin 3-like N-terminal" evidence="8">
    <location>
        <begin position="186"/>
        <end position="345"/>
    </location>
</feature>
<reference evidence="9" key="1">
    <citation type="journal article" date="2023" name="Genome Biol. Evol.">
        <title>First Whole Genome Sequence and Flow Cytometry Genome Size Data for the Lichen-Forming Fungus Ramalina farinacea (Ascomycota).</title>
        <authorList>
            <person name="Llewellyn T."/>
            <person name="Mian S."/>
            <person name="Hill R."/>
            <person name="Leitch I.J."/>
            <person name="Gaya E."/>
        </authorList>
    </citation>
    <scope>NUCLEOTIDE SEQUENCE</scope>
    <source>
        <strain evidence="9">LIQ254RAFAR</strain>
    </source>
</reference>
<comment type="function">
    <text evidence="5">Involved in mitochondrial fission. Acts as an adapter protein required to form mitochondrial fission complexes. Formation of these complexes is required to promote constriction and fission of the mitochondrial compartment at a late step in mitochondrial division.</text>
</comment>
<feature type="coiled-coil region" evidence="7">
    <location>
        <begin position="31"/>
        <end position="58"/>
    </location>
</feature>
<dbReference type="Gene3D" id="2.130.10.10">
    <property type="entry name" value="YVTN repeat-like/Quinoprotein amine dehydrogenase"/>
    <property type="match status" value="6"/>
</dbReference>
<feature type="repeat" description="WD" evidence="6">
    <location>
        <begin position="1204"/>
        <end position="1245"/>
    </location>
</feature>
<feature type="repeat" description="WD" evidence="6">
    <location>
        <begin position="868"/>
        <end position="909"/>
    </location>
</feature>
<feature type="repeat" description="WD" evidence="6">
    <location>
        <begin position="910"/>
        <end position="951"/>
    </location>
</feature>
<evidence type="ECO:0000256" key="5">
    <source>
        <dbReference type="ARBA" id="ARBA00043913"/>
    </source>
</evidence>
<evidence type="ECO:0000259" key="8">
    <source>
        <dbReference type="Pfam" id="PF24883"/>
    </source>
</evidence>
<evidence type="ECO:0000256" key="1">
    <source>
        <dbReference type="ARBA" id="ARBA00022574"/>
    </source>
</evidence>
<feature type="repeat" description="WD" evidence="6">
    <location>
        <begin position="994"/>
        <end position="1035"/>
    </location>
</feature>
<comment type="caution">
    <text evidence="9">The sequence shown here is derived from an EMBL/GenBank/DDBJ whole genome shotgun (WGS) entry which is preliminary data.</text>
</comment>
<evidence type="ECO:0000256" key="4">
    <source>
        <dbReference type="ARBA" id="ARBA00039789"/>
    </source>
</evidence>
<dbReference type="Pfam" id="PF24883">
    <property type="entry name" value="NPHP3_N"/>
    <property type="match status" value="1"/>
</dbReference>
<feature type="repeat" description="WD" evidence="6">
    <location>
        <begin position="1162"/>
        <end position="1203"/>
    </location>
</feature>
<feature type="repeat" description="WD" evidence="6">
    <location>
        <begin position="784"/>
        <end position="825"/>
    </location>
</feature>
<dbReference type="GO" id="GO:0035097">
    <property type="term" value="C:histone methyltransferase complex"/>
    <property type="evidence" value="ECO:0007669"/>
    <property type="project" value="UniProtKB-ARBA"/>
</dbReference>
<dbReference type="InterPro" id="IPR056884">
    <property type="entry name" value="NPHP3-like_N"/>
</dbReference>
<evidence type="ECO:0000256" key="2">
    <source>
        <dbReference type="ARBA" id="ARBA00022737"/>
    </source>
</evidence>
<dbReference type="PRINTS" id="PR00320">
    <property type="entry name" value="GPROTEINBRPT"/>
</dbReference>
<dbReference type="InterPro" id="IPR001680">
    <property type="entry name" value="WD40_rpt"/>
</dbReference>
<feature type="repeat" description="WD" evidence="6">
    <location>
        <begin position="952"/>
        <end position="993"/>
    </location>
</feature>
<gene>
    <name evidence="9" type="ORF">OHK93_003653</name>
</gene>
<proteinExistence type="inferred from homology"/>
<dbReference type="Pfam" id="PF25173">
    <property type="entry name" value="Beta-prop_WDR3_1st"/>
    <property type="match status" value="2"/>
</dbReference>
<keyword evidence="1 6" id="KW-0853">WD repeat</keyword>
<dbReference type="CDD" id="cd00200">
    <property type="entry name" value="WD40"/>
    <property type="match status" value="2"/>
</dbReference>
<dbReference type="PANTHER" id="PTHR22847:SF637">
    <property type="entry name" value="WD REPEAT DOMAIN 5B"/>
    <property type="match status" value="1"/>
</dbReference>
<dbReference type="Pfam" id="PF00400">
    <property type="entry name" value="WD40"/>
    <property type="match status" value="3"/>
</dbReference>
<evidence type="ECO:0000313" key="9">
    <source>
        <dbReference type="EMBL" id="MDI1492439.1"/>
    </source>
</evidence>
<accession>A0AA43QVN5</accession>
<dbReference type="EMBL" id="JAPUFD010000019">
    <property type="protein sequence ID" value="MDI1492439.1"/>
    <property type="molecule type" value="Genomic_DNA"/>
</dbReference>
<feature type="repeat" description="WD" evidence="6">
    <location>
        <begin position="1078"/>
        <end position="1119"/>
    </location>
</feature>
<feature type="repeat" description="WD" evidence="6">
    <location>
        <begin position="1120"/>
        <end position="1161"/>
    </location>
</feature>